<protein>
    <submittedName>
        <fullName evidence="2">Uncharacterized protein</fullName>
    </submittedName>
</protein>
<comment type="caution">
    <text evidence="2">The sequence shown here is derived from an EMBL/GenBank/DDBJ whole genome shotgun (WGS) entry which is preliminary data.</text>
</comment>
<evidence type="ECO:0000256" key="1">
    <source>
        <dbReference type="SAM" id="MobiDB-lite"/>
    </source>
</evidence>
<dbReference type="AlphaFoldDB" id="A0A5B0RGN9"/>
<proteinExistence type="predicted"/>
<sequence length="70" mass="8070">MTYKPRSIKPKSSPPPPSTSKEQLKPSSYPLPLFARILQYSSLMRPSRHGIGLSFWPPPMARYTYFHHTP</sequence>
<dbReference type="EMBL" id="VDEP01000188">
    <property type="protein sequence ID" value="KAA1125026.1"/>
    <property type="molecule type" value="Genomic_DNA"/>
</dbReference>
<dbReference type="Proteomes" id="UP000325313">
    <property type="component" value="Unassembled WGS sequence"/>
</dbReference>
<organism evidence="2 3">
    <name type="scientific">Puccinia graminis f. sp. tritici</name>
    <dbReference type="NCBI Taxonomy" id="56615"/>
    <lineage>
        <taxon>Eukaryota</taxon>
        <taxon>Fungi</taxon>
        <taxon>Dikarya</taxon>
        <taxon>Basidiomycota</taxon>
        <taxon>Pucciniomycotina</taxon>
        <taxon>Pucciniomycetes</taxon>
        <taxon>Pucciniales</taxon>
        <taxon>Pucciniaceae</taxon>
        <taxon>Puccinia</taxon>
    </lineage>
</organism>
<gene>
    <name evidence="2" type="ORF">PGTUg99_001331</name>
</gene>
<reference evidence="2 3" key="1">
    <citation type="submission" date="2019-05" db="EMBL/GenBank/DDBJ databases">
        <title>Emergence of the Ug99 lineage of the wheat stem rust pathogen through somatic hybridization.</title>
        <authorList>
            <person name="Li F."/>
            <person name="Upadhyaya N.M."/>
            <person name="Sperschneider J."/>
            <person name="Matny O."/>
            <person name="Nguyen-Phuc H."/>
            <person name="Mago R."/>
            <person name="Raley C."/>
            <person name="Miller M.E."/>
            <person name="Silverstein K.A.T."/>
            <person name="Henningsen E."/>
            <person name="Hirsch C.D."/>
            <person name="Visser B."/>
            <person name="Pretorius Z.A."/>
            <person name="Steffenson B.J."/>
            <person name="Schwessinger B."/>
            <person name="Dodds P.N."/>
            <person name="Figueroa M."/>
        </authorList>
    </citation>
    <scope>NUCLEOTIDE SEQUENCE [LARGE SCALE GENOMIC DNA]</scope>
    <source>
        <strain evidence="2 3">Ug99</strain>
    </source>
</reference>
<feature type="region of interest" description="Disordered" evidence="1">
    <location>
        <begin position="1"/>
        <end position="27"/>
    </location>
</feature>
<accession>A0A5B0RGN9</accession>
<name>A0A5B0RGN9_PUCGR</name>
<evidence type="ECO:0000313" key="3">
    <source>
        <dbReference type="Proteomes" id="UP000325313"/>
    </source>
</evidence>
<evidence type="ECO:0000313" key="2">
    <source>
        <dbReference type="EMBL" id="KAA1125026.1"/>
    </source>
</evidence>